<comment type="caution">
    <text evidence="2">The sequence shown here is derived from an EMBL/GenBank/DDBJ whole genome shotgun (WGS) entry which is preliminary data.</text>
</comment>
<dbReference type="SUPFAM" id="SSF53448">
    <property type="entry name" value="Nucleotide-diphospho-sugar transferases"/>
    <property type="match status" value="1"/>
</dbReference>
<organism evidence="2 3">
    <name type="scientific">Mesonia ostreae</name>
    <dbReference type="NCBI Taxonomy" id="861110"/>
    <lineage>
        <taxon>Bacteria</taxon>
        <taxon>Pseudomonadati</taxon>
        <taxon>Bacteroidota</taxon>
        <taxon>Flavobacteriia</taxon>
        <taxon>Flavobacteriales</taxon>
        <taxon>Flavobacteriaceae</taxon>
        <taxon>Mesonia</taxon>
    </lineage>
</organism>
<gene>
    <name evidence="2" type="ORF">RLT85_05390</name>
</gene>
<proteinExistence type="predicted"/>
<sequence length="351" mass="41416">MKHTPLISIVIPVYNEEDKIEHLLQLLKKQDHPRLEIVVVNDGSTDKTIEKLHSYLEKFNNYKFFTTENAGPGSARNYGISNASGTYIYFLDADDSFSDDLIKVFFKYLKTEKEKQLDLLVFGYTKKIIKNGEKTGSYTSKLLDYQQNNKVSILNDFHRLMAMEARLSVWNKVFRRELLQDNTIKFPQKKRTEDMFFLLDYIKRANNIVVISDVLYYHSSHYSNSKFDGSLINNHIDLYEKLKELLRENPNKENSIYLLNMFISWFAFVIPLNIYRNNNLSPIEKRDLLKKLFNDSKFSENLFLLNRMKNVPKKTKFVLLLLKLKSPTLLLNLVRLGEKVPRERIKKLMKT</sequence>
<keyword evidence="2" id="KW-0328">Glycosyltransferase</keyword>
<dbReference type="PANTHER" id="PTHR22916">
    <property type="entry name" value="GLYCOSYLTRANSFERASE"/>
    <property type="match status" value="1"/>
</dbReference>
<dbReference type="GO" id="GO:0016757">
    <property type="term" value="F:glycosyltransferase activity"/>
    <property type="evidence" value="ECO:0007669"/>
    <property type="project" value="UniProtKB-KW"/>
</dbReference>
<evidence type="ECO:0000259" key="1">
    <source>
        <dbReference type="Pfam" id="PF00535"/>
    </source>
</evidence>
<protein>
    <submittedName>
        <fullName evidence="2">Glycosyltransferase</fullName>
        <ecNumber evidence="2">2.4.-.-</ecNumber>
    </submittedName>
</protein>
<dbReference type="CDD" id="cd00761">
    <property type="entry name" value="Glyco_tranf_GTA_type"/>
    <property type="match status" value="1"/>
</dbReference>
<evidence type="ECO:0000313" key="2">
    <source>
        <dbReference type="EMBL" id="MDT0294061.1"/>
    </source>
</evidence>
<dbReference type="RefSeq" id="WP_311401013.1">
    <property type="nucleotide sequence ID" value="NZ_JAVRBG010000004.1"/>
</dbReference>
<accession>A0ABU2KH75</accession>
<dbReference type="InterPro" id="IPR001173">
    <property type="entry name" value="Glyco_trans_2-like"/>
</dbReference>
<dbReference type="InterPro" id="IPR029044">
    <property type="entry name" value="Nucleotide-diphossugar_trans"/>
</dbReference>
<reference evidence="3" key="1">
    <citation type="submission" date="2023-07" db="EMBL/GenBank/DDBJ databases">
        <title>Isolating and identifying novel microbial strains from the Mariana Trench.</title>
        <authorList>
            <person name="Fu H."/>
        </authorList>
    </citation>
    <scope>NUCLEOTIDE SEQUENCE [LARGE SCALE GENOMIC DNA]</scope>
    <source>
        <strain evidence="3">T-y2</strain>
    </source>
</reference>
<keyword evidence="2" id="KW-0808">Transferase</keyword>
<dbReference type="EMBL" id="JAVRBG010000004">
    <property type="protein sequence ID" value="MDT0294061.1"/>
    <property type="molecule type" value="Genomic_DNA"/>
</dbReference>
<keyword evidence="3" id="KW-1185">Reference proteome</keyword>
<dbReference type="EC" id="2.4.-.-" evidence="2"/>
<name>A0ABU2KH75_9FLAO</name>
<dbReference type="Pfam" id="PF00535">
    <property type="entry name" value="Glycos_transf_2"/>
    <property type="match status" value="1"/>
</dbReference>
<dbReference type="Proteomes" id="UP001182991">
    <property type="component" value="Unassembled WGS sequence"/>
</dbReference>
<evidence type="ECO:0000313" key="3">
    <source>
        <dbReference type="Proteomes" id="UP001182991"/>
    </source>
</evidence>
<dbReference type="PANTHER" id="PTHR22916:SF3">
    <property type="entry name" value="UDP-GLCNAC:BETAGAL BETA-1,3-N-ACETYLGLUCOSAMINYLTRANSFERASE-LIKE PROTEIN 1"/>
    <property type="match status" value="1"/>
</dbReference>
<dbReference type="Gene3D" id="3.90.550.10">
    <property type="entry name" value="Spore Coat Polysaccharide Biosynthesis Protein SpsA, Chain A"/>
    <property type="match status" value="1"/>
</dbReference>
<feature type="domain" description="Glycosyltransferase 2-like" evidence="1">
    <location>
        <begin position="8"/>
        <end position="135"/>
    </location>
</feature>